<comment type="caution">
    <text evidence="3">The sequence shown here is derived from an EMBL/GenBank/DDBJ whole genome shotgun (WGS) entry which is preliminary data.</text>
</comment>
<feature type="domain" description="AB hydrolase-1" evidence="2">
    <location>
        <begin position="19"/>
        <end position="121"/>
    </location>
</feature>
<dbReference type="PANTHER" id="PTHR46118:SF4">
    <property type="entry name" value="PROTEIN ABHD11"/>
    <property type="match status" value="1"/>
</dbReference>
<organism evidence="3 4">
    <name type="scientific">Peptoniphilus stercorisuis</name>
    <dbReference type="NCBI Taxonomy" id="1436965"/>
    <lineage>
        <taxon>Bacteria</taxon>
        <taxon>Bacillati</taxon>
        <taxon>Bacillota</taxon>
        <taxon>Tissierellia</taxon>
        <taxon>Tissierellales</taxon>
        <taxon>Peptoniphilaceae</taxon>
        <taxon>Peptoniphilus</taxon>
    </lineage>
</organism>
<keyword evidence="1" id="KW-0378">Hydrolase</keyword>
<dbReference type="InterPro" id="IPR000073">
    <property type="entry name" value="AB_hydrolase_1"/>
</dbReference>
<reference evidence="3 4" key="1">
    <citation type="submission" date="2021-03" db="EMBL/GenBank/DDBJ databases">
        <title>Genomic Encyclopedia of Type Strains, Phase IV (KMG-IV): sequencing the most valuable type-strain genomes for metagenomic binning, comparative biology and taxonomic classification.</title>
        <authorList>
            <person name="Goeker M."/>
        </authorList>
    </citation>
    <scope>NUCLEOTIDE SEQUENCE [LARGE SCALE GENOMIC DNA]</scope>
    <source>
        <strain evidence="3 4">DSM 27563</strain>
    </source>
</reference>
<accession>A0ABS4KGQ5</accession>
<proteinExistence type="predicted"/>
<dbReference type="Proteomes" id="UP001519306">
    <property type="component" value="Unassembled WGS sequence"/>
</dbReference>
<protein>
    <submittedName>
        <fullName evidence="3">Pimeloyl-ACP methyl ester carboxylesterase</fullName>
    </submittedName>
</protein>
<dbReference type="InterPro" id="IPR029058">
    <property type="entry name" value="AB_hydrolase_fold"/>
</dbReference>
<evidence type="ECO:0000313" key="4">
    <source>
        <dbReference type="Proteomes" id="UP001519306"/>
    </source>
</evidence>
<sequence length="219" mass="25589">MIIEVNGISLNYEKLGQGYPLIMLHGNGESLEIFKKLAKKLKAHYEIYLIDSRNHGKSSSTKEISYEDMREDIYEFIKKLNIKKPNVIGFSDGAIVSSMIEIKYKDTFNKMALLGINLSPRDFKDKIYSIMLEKFKNSNNPLEILMLNEPNINLEELSTIDKDVMFFYGDYDLFKDSLYDKLKKALPKAYHKKMIGYDHSSYINNKDIIYDDLIKFFEN</sequence>
<dbReference type="EMBL" id="JAGGLJ010000013">
    <property type="protein sequence ID" value="MBP2025819.1"/>
    <property type="molecule type" value="Genomic_DNA"/>
</dbReference>
<gene>
    <name evidence="3" type="ORF">J2Z71_001368</name>
</gene>
<evidence type="ECO:0000259" key="2">
    <source>
        <dbReference type="Pfam" id="PF00561"/>
    </source>
</evidence>
<dbReference type="PANTHER" id="PTHR46118">
    <property type="entry name" value="PROTEIN ABHD11"/>
    <property type="match status" value="1"/>
</dbReference>
<evidence type="ECO:0000256" key="1">
    <source>
        <dbReference type="ARBA" id="ARBA00022801"/>
    </source>
</evidence>
<evidence type="ECO:0000313" key="3">
    <source>
        <dbReference type="EMBL" id="MBP2025819.1"/>
    </source>
</evidence>
<name>A0ABS4KGQ5_9FIRM</name>
<keyword evidence="4" id="KW-1185">Reference proteome</keyword>
<dbReference type="RefSeq" id="WP_210061367.1">
    <property type="nucleotide sequence ID" value="NZ_JAGGLJ010000013.1"/>
</dbReference>
<dbReference type="Pfam" id="PF00561">
    <property type="entry name" value="Abhydrolase_1"/>
    <property type="match status" value="1"/>
</dbReference>
<dbReference type="SUPFAM" id="SSF53474">
    <property type="entry name" value="alpha/beta-Hydrolases"/>
    <property type="match status" value="1"/>
</dbReference>
<dbReference type="Gene3D" id="3.40.50.1820">
    <property type="entry name" value="alpha/beta hydrolase"/>
    <property type="match status" value="1"/>
</dbReference>